<evidence type="ECO:0000256" key="2">
    <source>
        <dbReference type="ARBA" id="ARBA00022801"/>
    </source>
</evidence>
<keyword evidence="6" id="KW-0732">Signal</keyword>
<keyword evidence="2 4" id="KW-0378">Hydrolase</keyword>
<evidence type="ECO:0000259" key="7">
    <source>
        <dbReference type="PROSITE" id="PS51764"/>
    </source>
</evidence>
<evidence type="ECO:0000313" key="8">
    <source>
        <dbReference type="EMBL" id="CAH7668383.1"/>
    </source>
</evidence>
<organism evidence="8 9">
    <name type="scientific">Phakopsora pachyrhizi</name>
    <name type="common">Asian soybean rust disease fungus</name>
    <dbReference type="NCBI Taxonomy" id="170000"/>
    <lineage>
        <taxon>Eukaryota</taxon>
        <taxon>Fungi</taxon>
        <taxon>Dikarya</taxon>
        <taxon>Basidiomycota</taxon>
        <taxon>Pucciniomycotina</taxon>
        <taxon>Pucciniomycetes</taxon>
        <taxon>Pucciniales</taxon>
        <taxon>Phakopsoraceae</taxon>
        <taxon>Phakopsora</taxon>
    </lineage>
</organism>
<sequence length="423" mass="46151">MIIKSSFKILLMSFLSIARLSETLDVSENHKRIARSSNSHNQINDAGFTFQSQSPEPEDKNDSSFNFAGTISEGETSSKTNVTNEPNLSNNTFGSMSDVSDGKNQSGFENFSQTLNSGSSSSLNQSSLGNLSSSSGSLLSALPKGSMNLKGLFFGFLPDDGSSGGTRQTMAQLNAAIRGKSAVYGWYSQAKSGVPFDGSQLLDVIDDVKASNSVFQPAVMPIGGWQGLTAQDNSQAIAIANVMKTFTDRGIPVWLRFAHEVNYYQTDGTYQGTAADFKAGWAAVSSAIKQIAPDVKMWWTPNVDSAENYKAYEPDDMSTVDLVGIDYYPKRLTGNDFLSTMKDFHDRYAVDGRKFAIGETGLGWPGTIEEKYNWLQEICAAKASLPEFVSAAWFNFDKEYDYKIAGESTLNQKFTSFLAARPI</sequence>
<accession>A0AAV0ALJ1</accession>
<dbReference type="InterPro" id="IPR022790">
    <property type="entry name" value="GH26_dom"/>
</dbReference>
<proteinExistence type="inferred from homology"/>
<dbReference type="SUPFAM" id="SSF51445">
    <property type="entry name" value="(Trans)glycosidases"/>
    <property type="match status" value="1"/>
</dbReference>
<dbReference type="PANTHER" id="PTHR40079">
    <property type="entry name" value="MANNAN ENDO-1,4-BETA-MANNOSIDASE E-RELATED"/>
    <property type="match status" value="1"/>
</dbReference>
<dbReference type="Proteomes" id="UP001153365">
    <property type="component" value="Unassembled WGS sequence"/>
</dbReference>
<comment type="caution">
    <text evidence="8">The sequence shown here is derived from an EMBL/GenBank/DDBJ whole genome shotgun (WGS) entry which is preliminary data.</text>
</comment>
<dbReference type="Gene3D" id="3.20.20.80">
    <property type="entry name" value="Glycosidases"/>
    <property type="match status" value="1"/>
</dbReference>
<feature type="chain" id="PRO_5043964762" evidence="6">
    <location>
        <begin position="24"/>
        <end position="423"/>
    </location>
</feature>
<feature type="signal peptide" evidence="6">
    <location>
        <begin position="1"/>
        <end position="23"/>
    </location>
</feature>
<evidence type="ECO:0000256" key="1">
    <source>
        <dbReference type="ARBA" id="ARBA00007754"/>
    </source>
</evidence>
<feature type="active site" description="Proton donor" evidence="4">
    <location>
        <position position="260"/>
    </location>
</feature>
<dbReference type="GO" id="GO:0006080">
    <property type="term" value="P:substituted mannan metabolic process"/>
    <property type="evidence" value="ECO:0007669"/>
    <property type="project" value="InterPro"/>
</dbReference>
<dbReference type="AlphaFoldDB" id="A0AAV0ALJ1"/>
<evidence type="ECO:0000256" key="3">
    <source>
        <dbReference type="ARBA" id="ARBA00023295"/>
    </source>
</evidence>
<dbReference type="PANTHER" id="PTHR40079:SF6">
    <property type="entry name" value="GH26 DOMAIN-CONTAINING PROTEIN"/>
    <property type="match status" value="1"/>
</dbReference>
<feature type="compositionally biased region" description="Polar residues" evidence="5">
    <location>
        <begin position="63"/>
        <end position="114"/>
    </location>
</feature>
<evidence type="ECO:0000313" key="9">
    <source>
        <dbReference type="Proteomes" id="UP001153365"/>
    </source>
</evidence>
<feature type="domain" description="GH26" evidence="7">
    <location>
        <begin position="133"/>
        <end position="419"/>
    </location>
</feature>
<dbReference type="InterPro" id="IPR000805">
    <property type="entry name" value="Glyco_hydro_26"/>
</dbReference>
<feature type="region of interest" description="Disordered" evidence="5">
    <location>
        <begin position="34"/>
        <end position="116"/>
    </location>
</feature>
<keyword evidence="3 4" id="KW-0326">Glycosidase</keyword>
<name>A0AAV0ALJ1_PHAPC</name>
<evidence type="ECO:0000256" key="6">
    <source>
        <dbReference type="SAM" id="SignalP"/>
    </source>
</evidence>
<dbReference type="InterPro" id="IPR017853">
    <property type="entry name" value="GH"/>
</dbReference>
<evidence type="ECO:0000256" key="5">
    <source>
        <dbReference type="SAM" id="MobiDB-lite"/>
    </source>
</evidence>
<dbReference type="PROSITE" id="PS51764">
    <property type="entry name" value="GH26"/>
    <property type="match status" value="1"/>
</dbReference>
<evidence type="ECO:0000256" key="4">
    <source>
        <dbReference type="PROSITE-ProRule" id="PRU01100"/>
    </source>
</evidence>
<reference evidence="8" key="1">
    <citation type="submission" date="2022-06" db="EMBL/GenBank/DDBJ databases">
        <authorList>
            <consortium name="SYNGENTA / RWTH Aachen University"/>
        </authorList>
    </citation>
    <scope>NUCLEOTIDE SEQUENCE</scope>
</reference>
<keyword evidence="9" id="KW-1185">Reference proteome</keyword>
<feature type="compositionally biased region" description="Polar residues" evidence="5">
    <location>
        <begin position="35"/>
        <end position="55"/>
    </location>
</feature>
<comment type="similarity">
    <text evidence="1 4">Belongs to the glycosyl hydrolase 26 family.</text>
</comment>
<dbReference type="GO" id="GO:0016985">
    <property type="term" value="F:mannan endo-1,4-beta-mannosidase activity"/>
    <property type="evidence" value="ECO:0007669"/>
    <property type="project" value="InterPro"/>
</dbReference>
<feature type="active site" description="Nucleophile" evidence="4">
    <location>
        <position position="359"/>
    </location>
</feature>
<protein>
    <submittedName>
        <fullName evidence="8">Glycoside hydrolase superfamily</fullName>
    </submittedName>
</protein>
<gene>
    <name evidence="8" type="ORF">PPACK8108_LOCUS2891</name>
</gene>
<dbReference type="EMBL" id="CALTRL010000508">
    <property type="protein sequence ID" value="CAH7668383.1"/>
    <property type="molecule type" value="Genomic_DNA"/>
</dbReference>